<dbReference type="EMBL" id="NQIK02000004">
    <property type="protein sequence ID" value="KAF7572254.1"/>
    <property type="molecule type" value="Genomic_DNA"/>
</dbReference>
<dbReference type="InterPro" id="IPR036291">
    <property type="entry name" value="NAD(P)-bd_dom_sf"/>
</dbReference>
<name>A0A2W1F5J6_9PLEO</name>
<protein>
    <submittedName>
        <fullName evidence="3">FabG, Dehydrogenase with different specificities (Related to short-chain alcohol dehydrogenase)</fullName>
    </submittedName>
    <submittedName>
        <fullName evidence="4">Retinol dehydrogenase</fullName>
    </submittedName>
</protein>
<evidence type="ECO:0000313" key="3">
    <source>
        <dbReference type="EMBL" id="KAF7572254.1"/>
    </source>
</evidence>
<dbReference type="PANTHER" id="PTHR24320">
    <property type="entry name" value="RETINOL DEHYDROGENASE"/>
    <property type="match status" value="1"/>
</dbReference>
<dbReference type="OMA" id="AVNHMGH"/>
<proteinExistence type="inferred from homology"/>
<dbReference type="Proteomes" id="UP000249757">
    <property type="component" value="Unassembled WGS sequence"/>
</dbReference>
<keyword evidence="6" id="KW-1185">Reference proteome</keyword>
<reference evidence="4" key="3">
    <citation type="journal article" date="2022" name="bioRxiv">
        <title>A global pangenome for the wheat fungal pathogen Pyrenophora tritici-repentis and prediction of effector protein structural homology.</title>
        <authorList>
            <person name="Moolhuijzen P."/>
            <person name="See P.T."/>
            <person name="Shi G."/>
            <person name="Powell H.R."/>
            <person name="Cockram J."/>
            <person name="Jorgensen L.N."/>
            <person name="Benslimane H."/>
            <person name="Strelkov S.E."/>
            <person name="Turner J."/>
            <person name="Liu Z."/>
            <person name="Moffat C.S."/>
        </authorList>
    </citation>
    <scope>NUCLEOTIDE SEQUENCE</scope>
    <source>
        <strain evidence="4">86-124</strain>
    </source>
</reference>
<evidence type="ECO:0000256" key="2">
    <source>
        <dbReference type="ARBA" id="ARBA00023002"/>
    </source>
</evidence>
<evidence type="ECO:0000256" key="1">
    <source>
        <dbReference type="ARBA" id="ARBA00006484"/>
    </source>
</evidence>
<dbReference type="PANTHER" id="PTHR24320:SF33">
    <property type="entry name" value="OXIDOREDUCTASE BLI-4, MITOCHONDRIAL-RELATED"/>
    <property type="match status" value="1"/>
</dbReference>
<evidence type="ECO:0000313" key="5">
    <source>
        <dbReference type="Proteomes" id="UP000245464"/>
    </source>
</evidence>
<keyword evidence="2" id="KW-0560">Oxidoreductase</keyword>
<organism evidence="4 6">
    <name type="scientific">Pyrenophora tritici-repentis</name>
    <dbReference type="NCBI Taxonomy" id="45151"/>
    <lineage>
        <taxon>Eukaryota</taxon>
        <taxon>Fungi</taxon>
        <taxon>Dikarya</taxon>
        <taxon>Ascomycota</taxon>
        <taxon>Pezizomycotina</taxon>
        <taxon>Dothideomycetes</taxon>
        <taxon>Pleosporomycetidae</taxon>
        <taxon>Pleosporales</taxon>
        <taxon>Pleosporineae</taxon>
        <taxon>Pleosporaceae</taxon>
        <taxon>Pyrenophora</taxon>
    </lineage>
</organism>
<dbReference type="SUPFAM" id="SSF51735">
    <property type="entry name" value="NAD(P)-binding Rossmann-fold domains"/>
    <property type="match status" value="1"/>
</dbReference>
<dbReference type="Proteomes" id="UP000245464">
    <property type="component" value="Chromosome 4"/>
</dbReference>
<comment type="caution">
    <text evidence="4">The sequence shown here is derived from an EMBL/GenBank/DDBJ whole genome shotgun (WGS) entry which is preliminary data.</text>
</comment>
<dbReference type="AlphaFoldDB" id="A0A2W1F5J6"/>
<dbReference type="PRINTS" id="PR00081">
    <property type="entry name" value="GDHRDH"/>
</dbReference>
<comment type="similarity">
    <text evidence="1">Belongs to the short-chain dehydrogenases/reductases (SDR) family.</text>
</comment>
<reference evidence="6" key="4">
    <citation type="journal article" date="2022" name="Microb. Genom.">
        <title>A global pangenome for the wheat fungal pathogen Pyrenophora tritici-repentis and prediction of effector protein structural homology.</title>
        <authorList>
            <person name="Moolhuijzen P.M."/>
            <person name="See P.T."/>
            <person name="Shi G."/>
            <person name="Powell H.R."/>
            <person name="Cockram J."/>
            <person name="Jorgensen L.N."/>
            <person name="Benslimane H."/>
            <person name="Strelkov S.E."/>
            <person name="Turner J."/>
            <person name="Liu Z."/>
            <person name="Moffat C.S."/>
        </authorList>
    </citation>
    <scope>NUCLEOTIDE SEQUENCE [LARGE SCALE GENOMIC DNA]</scope>
</reference>
<gene>
    <name evidence="4" type="ORF">Ptr86124_003821</name>
    <name evidence="3" type="ORF">PtrM4_097540</name>
</gene>
<evidence type="ECO:0000313" key="6">
    <source>
        <dbReference type="Proteomes" id="UP000249757"/>
    </source>
</evidence>
<dbReference type="Gene3D" id="3.40.50.720">
    <property type="entry name" value="NAD(P)-binding Rossmann-like Domain"/>
    <property type="match status" value="1"/>
</dbReference>
<reference evidence="4" key="2">
    <citation type="submission" date="2021-05" db="EMBL/GenBank/DDBJ databases">
        <authorList>
            <person name="Moolhuijzen P.M."/>
            <person name="Moffat C.S."/>
        </authorList>
    </citation>
    <scope>NUCLEOTIDE SEQUENCE</scope>
    <source>
        <strain evidence="4">86-124</strain>
    </source>
</reference>
<reference evidence="3 5" key="1">
    <citation type="journal article" date="2018" name="BMC Genomics">
        <title>Comparative genomics of the wheat fungal pathogen Pyrenophora tritici-repentis reveals chromosomal variations and genome plasticity.</title>
        <authorList>
            <person name="Moolhuijzen P."/>
            <person name="See P.T."/>
            <person name="Hane J.K."/>
            <person name="Shi G."/>
            <person name="Liu Z."/>
            <person name="Oliver R.P."/>
            <person name="Moffat C.S."/>
        </authorList>
    </citation>
    <scope>NUCLEOTIDE SEQUENCE [LARGE SCALE GENOMIC DNA]</scope>
    <source>
        <strain evidence="3">M4</strain>
    </source>
</reference>
<accession>A0A2W1F5J6</accession>
<dbReference type="OrthoDB" id="191139at2759"/>
<evidence type="ECO:0000313" key="4">
    <source>
        <dbReference type="EMBL" id="KAI1516884.1"/>
    </source>
</evidence>
<dbReference type="EMBL" id="NRDI02000004">
    <property type="protein sequence ID" value="KAI1516884.1"/>
    <property type="molecule type" value="Genomic_DNA"/>
</dbReference>
<sequence>MQTVKNTIAENLGKIVSNAHDLAPADQRFSLEETPDLTGKVAVVTGGSEGIGYGCTHTLLSHNVSKLFILSLSSDIATSAIDAIKSEMGEEKASRVKWIHCDISDWAAVAKTASEIASKTDRLDILINNAARGIMTYQLASNGVDLHMALNHMGHVVLTSHLLPLLKKTSEKGDKVRIVQLGSNAHENAPKDTKFASLEELNQDLGPMAQYGRTKLATILYAKYLARHLSSSHPNILSNATHPGFVETRQSVDLIHEAYPLGGYAMSVGMAPFKKTQFEGAVSTVFAATKTEGSGQYICPPAIVEKGSELANDEKLGEQLMELTTRIVREKTKSESEAKGCPFKTY</sequence>
<dbReference type="InterPro" id="IPR002347">
    <property type="entry name" value="SDR_fam"/>
</dbReference>
<dbReference type="GO" id="GO:0016491">
    <property type="term" value="F:oxidoreductase activity"/>
    <property type="evidence" value="ECO:0007669"/>
    <property type="project" value="UniProtKB-KW"/>
</dbReference>
<dbReference type="Pfam" id="PF00106">
    <property type="entry name" value="adh_short"/>
    <property type="match status" value="1"/>
</dbReference>